<feature type="region of interest" description="Disordered" evidence="3">
    <location>
        <begin position="965"/>
        <end position="995"/>
    </location>
</feature>
<feature type="compositionally biased region" description="Basic and acidic residues" evidence="3">
    <location>
        <begin position="909"/>
        <end position="918"/>
    </location>
</feature>
<keyword evidence="1 2" id="KW-0694">RNA-binding</keyword>
<protein>
    <recommendedName>
        <fullName evidence="4">HTH La-type RNA-binding domain-containing protein</fullName>
    </recommendedName>
</protein>
<feature type="region of interest" description="Disordered" evidence="3">
    <location>
        <begin position="898"/>
        <end position="948"/>
    </location>
</feature>
<comment type="caution">
    <text evidence="5">The sequence shown here is derived from an EMBL/GenBank/DDBJ whole genome shotgun (WGS) entry which is preliminary data.</text>
</comment>
<dbReference type="PANTHER" id="PTHR22792">
    <property type="entry name" value="LUPUS LA PROTEIN-RELATED"/>
    <property type="match status" value="1"/>
</dbReference>
<feature type="compositionally biased region" description="Low complexity" evidence="3">
    <location>
        <begin position="586"/>
        <end position="602"/>
    </location>
</feature>
<dbReference type="InterPro" id="IPR036388">
    <property type="entry name" value="WH-like_DNA-bd_sf"/>
</dbReference>
<feature type="compositionally biased region" description="Basic and acidic residues" evidence="3">
    <location>
        <begin position="293"/>
        <end position="302"/>
    </location>
</feature>
<feature type="region of interest" description="Disordered" evidence="3">
    <location>
        <begin position="581"/>
        <end position="602"/>
    </location>
</feature>
<proteinExistence type="predicted"/>
<dbReference type="SMART" id="SM00715">
    <property type="entry name" value="LA"/>
    <property type="match status" value="1"/>
</dbReference>
<accession>A0ABD2L7U4</accession>
<feature type="compositionally biased region" description="Basic and acidic residues" evidence="3">
    <location>
        <begin position="63"/>
        <end position="76"/>
    </location>
</feature>
<name>A0ABD2L7U4_9BILA</name>
<organism evidence="5 6">
    <name type="scientific">Heterodera trifolii</name>
    <dbReference type="NCBI Taxonomy" id="157864"/>
    <lineage>
        <taxon>Eukaryota</taxon>
        <taxon>Metazoa</taxon>
        <taxon>Ecdysozoa</taxon>
        <taxon>Nematoda</taxon>
        <taxon>Chromadorea</taxon>
        <taxon>Rhabditida</taxon>
        <taxon>Tylenchina</taxon>
        <taxon>Tylenchomorpha</taxon>
        <taxon>Tylenchoidea</taxon>
        <taxon>Heteroderidae</taxon>
        <taxon>Heteroderinae</taxon>
        <taxon>Heterodera</taxon>
    </lineage>
</organism>
<feature type="compositionally biased region" description="Low complexity" evidence="3">
    <location>
        <begin position="928"/>
        <end position="937"/>
    </location>
</feature>
<feature type="compositionally biased region" description="Basic and acidic residues" evidence="3">
    <location>
        <begin position="872"/>
        <end position="883"/>
    </location>
</feature>
<dbReference type="GO" id="GO:0003723">
    <property type="term" value="F:RNA binding"/>
    <property type="evidence" value="ECO:0007669"/>
    <property type="project" value="UniProtKB-UniRule"/>
</dbReference>
<feature type="compositionally biased region" description="Low complexity" evidence="3">
    <location>
        <begin position="649"/>
        <end position="660"/>
    </location>
</feature>
<evidence type="ECO:0000256" key="3">
    <source>
        <dbReference type="SAM" id="MobiDB-lite"/>
    </source>
</evidence>
<evidence type="ECO:0000259" key="4">
    <source>
        <dbReference type="PROSITE" id="PS50961"/>
    </source>
</evidence>
<feature type="compositionally biased region" description="Gly residues" evidence="3">
    <location>
        <begin position="256"/>
        <end position="273"/>
    </location>
</feature>
<feature type="compositionally biased region" description="Basic and acidic residues" evidence="3">
    <location>
        <begin position="83"/>
        <end position="143"/>
    </location>
</feature>
<dbReference type="Pfam" id="PF21071">
    <property type="entry name" value="LARP1_HEAT"/>
    <property type="match status" value="1"/>
</dbReference>
<feature type="region of interest" description="Disordered" evidence="3">
    <location>
        <begin position="1"/>
        <end position="337"/>
    </location>
</feature>
<dbReference type="InterPro" id="IPR006630">
    <property type="entry name" value="La_HTH"/>
</dbReference>
<evidence type="ECO:0000256" key="1">
    <source>
        <dbReference type="ARBA" id="ARBA00022884"/>
    </source>
</evidence>
<dbReference type="PROSITE" id="PS50961">
    <property type="entry name" value="HTH_LA"/>
    <property type="match status" value="1"/>
</dbReference>
<dbReference type="GO" id="GO:0005737">
    <property type="term" value="C:cytoplasm"/>
    <property type="evidence" value="ECO:0007669"/>
    <property type="project" value="UniProtKB-ARBA"/>
</dbReference>
<dbReference type="PANTHER" id="PTHR22792:SF132">
    <property type="entry name" value="LA-RELATED PROTEIN 1"/>
    <property type="match status" value="1"/>
</dbReference>
<dbReference type="Pfam" id="PF05383">
    <property type="entry name" value="La"/>
    <property type="match status" value="1"/>
</dbReference>
<feature type="compositionally biased region" description="Gly residues" evidence="3">
    <location>
        <begin position="281"/>
        <end position="292"/>
    </location>
</feature>
<dbReference type="Gene3D" id="1.10.10.10">
    <property type="entry name" value="Winged helix-like DNA-binding domain superfamily/Winged helix DNA-binding domain"/>
    <property type="match status" value="1"/>
</dbReference>
<feature type="compositionally biased region" description="Polar residues" evidence="3">
    <location>
        <begin position="749"/>
        <end position="759"/>
    </location>
</feature>
<feature type="compositionally biased region" description="Basic and acidic residues" evidence="3">
    <location>
        <begin position="716"/>
        <end position="736"/>
    </location>
</feature>
<feature type="region of interest" description="Disordered" evidence="3">
    <location>
        <begin position="840"/>
        <end position="884"/>
    </location>
</feature>
<dbReference type="AlphaFoldDB" id="A0ABD2L7U4"/>
<feature type="compositionally biased region" description="Low complexity" evidence="3">
    <location>
        <begin position="704"/>
        <end position="715"/>
    </location>
</feature>
<feature type="region of interest" description="Disordered" evidence="3">
    <location>
        <begin position="614"/>
        <end position="781"/>
    </location>
</feature>
<sequence length="1182" mass="131595">MSGAAPNNDDDQQQKKHNLDTKTTTSQQENGQLSPDLHETAAAVKGPRGGGNRKVPRNNWKKVNIDLEYNNREMPRRRQFAWRGERRGGGETYGGRRDQQPREQQRKGSGRAVEESNANRKDETAEKRRDSRNEAPQKERAEEAAEDGQAEEVTGRDDAATARKRATTTAPRTNCDTKTTKSGPNEDGAEPGTDQQQQQQSRDYWYFDEMSNGYYYQHSGSQGWKKTGTDQQQHQQQQQPREYCAGPRMVRVPYLSGGGGGIGGQRRSAGGGTDYWHKKGGGGGVGGSQSGGGREDDRDRRPGPGGSNYYHQQRNNDRWKRNQHPNAPPPLSVAQRRARGPLPDWDEVQEVAEDSFDYMEIMESQYSQYYALSAVPPFDPSLGVIASAAAHPSAAPIVPSVAVTAAHAANVVSASAVPPASLLSPTGLISFPLSAPTALSPGAVVVATTDQFPPTSAAAQFTPVVLTAQFPSNALFATRPTPNAPFIDEQKLKDLVRSQIEYYFSADNLQKDFFLRRKMDIDGFLPLGLVASFPRVRSLTLDQNFIVSSLCDSDKVELNEDHQKVRPRINPQQWPLLESATHTEAENSPTTAASSAAAVENAAADNEQIIEQKEDHHDKEEEEAVNGAEEEKVSERPQQPTEQPEKQRQQQQTQPNSTSLEEAEEKTTTTTTTARVSAAATEEEQQRRQNATAAPVAVEEEATEVPPKQQQQQQKLVEEKKGKGEDHEEGWKEVRTKRNKRGGNNNRNFANSRQSTTNGGELDFQFDSEMESVGNAADGGAEASEDKICDDLDDAMCNKLIIVTQTPPSSARKGTDARKMEDKINKEMEHTLRRYEQELWSSKAQQQAQKDARSGQCHANEMAKGRCSSADEGDKPNAQREEGGAYNVWTKKALERAAASASIPRSPVAKREENDKPVKRFYPLNPWEKLQPNNNKQNKGKENGTRQPQAMPVGWVLGVRSKTTSINEDAGPSHPSTSDALSTTVKPPASSSSIASVLPPHPSFSLIQENGFEQRVYTDWRSQCKKQREALGYDIPEMHTLYRFWSLFLRDNFNRSMYNEFRKFALEDADHGLRYGIESLFRFYSYGLEKKLRPKLYNDFQEATLQDVKRGHTFGLEKFLAFLKYCKYSTQLEVKPQIAKELARYRSTDLFATEPAKAAKLELQNESKNRSGGRNAMFGAGK</sequence>
<dbReference type="SUPFAM" id="SSF46785">
    <property type="entry name" value="Winged helix' DNA-binding domain"/>
    <property type="match status" value="1"/>
</dbReference>
<evidence type="ECO:0000313" key="6">
    <source>
        <dbReference type="Proteomes" id="UP001620626"/>
    </source>
</evidence>
<keyword evidence="6" id="KW-1185">Reference proteome</keyword>
<dbReference type="EMBL" id="JBICBT010000526">
    <property type="protein sequence ID" value="KAL3110982.1"/>
    <property type="molecule type" value="Genomic_DNA"/>
</dbReference>
<feature type="compositionally biased region" description="Polar residues" evidence="3">
    <location>
        <begin position="174"/>
        <end position="183"/>
    </location>
</feature>
<gene>
    <name evidence="5" type="ORF">niasHT_017155</name>
</gene>
<evidence type="ECO:0000256" key="2">
    <source>
        <dbReference type="PROSITE-ProRule" id="PRU00332"/>
    </source>
</evidence>
<feature type="compositionally biased region" description="Low complexity" evidence="3">
    <location>
        <begin position="668"/>
        <end position="680"/>
    </location>
</feature>
<dbReference type="SMART" id="SM00684">
    <property type="entry name" value="DM15"/>
    <property type="match status" value="2"/>
</dbReference>
<feature type="domain" description="HTH La-type RNA-binding" evidence="4">
    <location>
        <begin position="486"/>
        <end position="578"/>
    </location>
</feature>
<feature type="compositionally biased region" description="Polar residues" evidence="3">
    <location>
        <begin position="21"/>
        <end position="33"/>
    </location>
</feature>
<feature type="compositionally biased region" description="Polar residues" evidence="3">
    <location>
        <begin position="974"/>
        <end position="995"/>
    </location>
</feature>
<evidence type="ECO:0000313" key="5">
    <source>
        <dbReference type="EMBL" id="KAL3110982.1"/>
    </source>
</evidence>
<dbReference type="InterPro" id="IPR045180">
    <property type="entry name" value="La_dom_prot"/>
</dbReference>
<dbReference type="Proteomes" id="UP001620626">
    <property type="component" value="Unassembled WGS sequence"/>
</dbReference>
<reference evidence="5 6" key="1">
    <citation type="submission" date="2024-10" db="EMBL/GenBank/DDBJ databases">
        <authorList>
            <person name="Kim D."/>
        </authorList>
    </citation>
    <scope>NUCLEOTIDE SEQUENCE [LARGE SCALE GENOMIC DNA]</scope>
    <source>
        <strain evidence="5">BH-2024</strain>
    </source>
</reference>
<dbReference type="InterPro" id="IPR036390">
    <property type="entry name" value="WH_DNA-bd_sf"/>
</dbReference>
<dbReference type="InterPro" id="IPR006607">
    <property type="entry name" value="DM15"/>
</dbReference>
<feature type="region of interest" description="Disordered" evidence="3">
    <location>
        <begin position="1163"/>
        <end position="1182"/>
    </location>
</feature>